<proteinExistence type="inferred from homology"/>
<feature type="compositionally biased region" description="Basic residues" evidence="6">
    <location>
        <begin position="93"/>
        <end position="113"/>
    </location>
</feature>
<evidence type="ECO:0000256" key="4">
    <source>
        <dbReference type="ARBA" id="ARBA00035259"/>
    </source>
</evidence>
<keyword evidence="3" id="KW-0687">Ribonucleoprotein</keyword>
<dbReference type="NCBIfam" id="NF001099">
    <property type="entry name" value="PRK00132.1"/>
    <property type="match status" value="1"/>
</dbReference>
<dbReference type="InterPro" id="IPR020568">
    <property type="entry name" value="Ribosomal_Su5_D2-typ_SF"/>
</dbReference>
<reference evidence="7 8" key="1">
    <citation type="journal article" date="2016" name="Nat. Commun.">
        <title>Thousands of microbial genomes shed light on interconnected biogeochemical processes in an aquifer system.</title>
        <authorList>
            <person name="Anantharaman K."/>
            <person name="Brown C.T."/>
            <person name="Hug L.A."/>
            <person name="Sharon I."/>
            <person name="Castelle C.J."/>
            <person name="Probst A.J."/>
            <person name="Thomas B.C."/>
            <person name="Singh A."/>
            <person name="Wilkins M.J."/>
            <person name="Karaoz U."/>
            <person name="Brodie E.L."/>
            <person name="Williams K.H."/>
            <person name="Hubbard S.S."/>
            <person name="Banfield J.F."/>
        </authorList>
    </citation>
    <scope>NUCLEOTIDE SEQUENCE [LARGE SCALE GENOMIC DNA]</scope>
</reference>
<evidence type="ECO:0000256" key="5">
    <source>
        <dbReference type="ARBA" id="ARBA00035523"/>
    </source>
</evidence>
<feature type="region of interest" description="Disordered" evidence="6">
    <location>
        <begin position="91"/>
        <end position="113"/>
    </location>
</feature>
<organism evidence="7 8">
    <name type="scientific">Candidatus Curtissbacteria bacterium RBG_16_39_7</name>
    <dbReference type="NCBI Taxonomy" id="1797707"/>
    <lineage>
        <taxon>Bacteria</taxon>
        <taxon>Candidatus Curtissiibacteriota</taxon>
    </lineage>
</organism>
<dbReference type="GO" id="GO:0022627">
    <property type="term" value="C:cytosolic small ribosomal subunit"/>
    <property type="evidence" value="ECO:0007669"/>
    <property type="project" value="TreeGrafter"/>
</dbReference>
<evidence type="ECO:0000313" key="7">
    <source>
        <dbReference type="EMBL" id="OGD85749.1"/>
    </source>
</evidence>
<evidence type="ECO:0000256" key="6">
    <source>
        <dbReference type="SAM" id="MobiDB-lite"/>
    </source>
</evidence>
<evidence type="ECO:0000313" key="8">
    <source>
        <dbReference type="Proteomes" id="UP000176628"/>
    </source>
</evidence>
<evidence type="ECO:0000256" key="1">
    <source>
        <dbReference type="ARBA" id="ARBA00005251"/>
    </source>
</evidence>
<comment type="caution">
    <text evidence="7">The sequence shown here is derived from an EMBL/GenBank/DDBJ whole genome shotgun (WGS) entry which is preliminary data.</text>
</comment>
<dbReference type="InterPro" id="IPR000754">
    <property type="entry name" value="Ribosomal_uS9"/>
</dbReference>
<dbReference type="Proteomes" id="UP000176628">
    <property type="component" value="Unassembled WGS sequence"/>
</dbReference>
<keyword evidence="2 7" id="KW-0689">Ribosomal protein</keyword>
<evidence type="ECO:0000256" key="2">
    <source>
        <dbReference type="ARBA" id="ARBA00022980"/>
    </source>
</evidence>
<protein>
    <recommendedName>
        <fullName evidence="4">Small ribosomal subunit protein uS9</fullName>
    </recommendedName>
    <alternativeName>
        <fullName evidence="5">30S ribosomal protein S9</fullName>
    </alternativeName>
</protein>
<gene>
    <name evidence="7" type="ORF">A2Z23_01600</name>
</gene>
<dbReference type="Pfam" id="PF00380">
    <property type="entry name" value="Ribosomal_S9"/>
    <property type="match status" value="1"/>
</dbReference>
<dbReference type="InterPro" id="IPR014721">
    <property type="entry name" value="Ribsml_uS5_D2-typ_fold_subgr"/>
</dbReference>
<sequence length="113" mass="12713">MRIFKGDGKIVVNEKTIEEYFPGTVVKQFWQKPFEVTGTLGRYSATVKVEGSGKSAQLGAVVHGIARSLVVLNPDFRSLLRKAGFLTRDPRAKERRKYGLAQKARKGKQHPKR</sequence>
<dbReference type="SUPFAM" id="SSF54211">
    <property type="entry name" value="Ribosomal protein S5 domain 2-like"/>
    <property type="match status" value="1"/>
</dbReference>
<dbReference type="PANTHER" id="PTHR21569">
    <property type="entry name" value="RIBOSOMAL PROTEIN S9"/>
    <property type="match status" value="1"/>
</dbReference>
<evidence type="ECO:0000256" key="3">
    <source>
        <dbReference type="ARBA" id="ARBA00023274"/>
    </source>
</evidence>
<dbReference type="EMBL" id="MFAV01000046">
    <property type="protein sequence ID" value="OGD85749.1"/>
    <property type="molecule type" value="Genomic_DNA"/>
</dbReference>
<name>A0A1F5G1M2_9BACT</name>
<comment type="similarity">
    <text evidence="1">Belongs to the universal ribosomal protein uS9 family.</text>
</comment>
<dbReference type="GO" id="GO:0003723">
    <property type="term" value="F:RNA binding"/>
    <property type="evidence" value="ECO:0007669"/>
    <property type="project" value="TreeGrafter"/>
</dbReference>
<dbReference type="PANTHER" id="PTHR21569:SF1">
    <property type="entry name" value="SMALL RIBOSOMAL SUBUNIT PROTEIN US9M"/>
    <property type="match status" value="1"/>
</dbReference>
<dbReference type="GO" id="GO:0003735">
    <property type="term" value="F:structural constituent of ribosome"/>
    <property type="evidence" value="ECO:0007669"/>
    <property type="project" value="InterPro"/>
</dbReference>
<dbReference type="Gene3D" id="3.30.230.10">
    <property type="match status" value="1"/>
</dbReference>
<dbReference type="GO" id="GO:0006412">
    <property type="term" value="P:translation"/>
    <property type="evidence" value="ECO:0007669"/>
    <property type="project" value="InterPro"/>
</dbReference>
<dbReference type="InterPro" id="IPR023035">
    <property type="entry name" value="Ribosomal_uS9_bac/plastid"/>
</dbReference>
<accession>A0A1F5G1M2</accession>
<dbReference type="AlphaFoldDB" id="A0A1F5G1M2"/>